<evidence type="ECO:0000313" key="6">
    <source>
        <dbReference type="EMBL" id="CAF1294587.1"/>
    </source>
</evidence>
<comment type="caution">
    <text evidence="6">The sequence shown here is derived from an EMBL/GenBank/DDBJ whole genome shotgun (WGS) entry which is preliminary data.</text>
</comment>
<evidence type="ECO:0000256" key="2">
    <source>
        <dbReference type="SAM" id="MobiDB-lite"/>
    </source>
</evidence>
<feature type="compositionally biased region" description="Polar residues" evidence="2">
    <location>
        <begin position="138"/>
        <end position="147"/>
    </location>
</feature>
<dbReference type="CDD" id="cd02248">
    <property type="entry name" value="Peptidase_C1A"/>
    <property type="match status" value="1"/>
</dbReference>
<dbReference type="InterPro" id="IPR013201">
    <property type="entry name" value="Prot_inhib_I29"/>
</dbReference>
<dbReference type="PRINTS" id="PR00705">
    <property type="entry name" value="PAPAIN"/>
</dbReference>
<dbReference type="InterPro" id="IPR038765">
    <property type="entry name" value="Papain-like_cys_pep_sf"/>
</dbReference>
<feature type="region of interest" description="Disordered" evidence="2">
    <location>
        <begin position="138"/>
        <end position="159"/>
    </location>
</feature>
<dbReference type="SMART" id="SM00848">
    <property type="entry name" value="Inhibitor_I29"/>
    <property type="match status" value="1"/>
</dbReference>
<feature type="domain" description="Peptidase C1A papain C-terminal" evidence="4">
    <location>
        <begin position="159"/>
        <end position="404"/>
    </location>
</feature>
<dbReference type="Proteomes" id="UP000663874">
    <property type="component" value="Unassembled WGS sequence"/>
</dbReference>
<feature type="domain" description="Cathepsin propeptide inhibitor" evidence="5">
    <location>
        <begin position="52"/>
        <end position="109"/>
    </location>
</feature>
<dbReference type="InterPro" id="IPR000668">
    <property type="entry name" value="Peptidase_C1A_C"/>
</dbReference>
<evidence type="ECO:0000313" key="10">
    <source>
        <dbReference type="EMBL" id="CAF4145579.1"/>
    </source>
</evidence>
<gene>
    <name evidence="9" type="ORF">FNK824_LOCUS18364</name>
    <name evidence="11" type="ORF">JBS370_LOCUS35992</name>
    <name evidence="10" type="ORF">OTI717_LOCUS35963</name>
    <name evidence="7" type="ORF">RFH988_LOCUS37827</name>
    <name evidence="6" type="ORF">SEV965_LOCUS25955</name>
    <name evidence="8" type="ORF">ZHD862_LOCUS37844</name>
</gene>
<dbReference type="InterPro" id="IPR025660">
    <property type="entry name" value="Pept_his_AS"/>
</dbReference>
<evidence type="ECO:0000256" key="3">
    <source>
        <dbReference type="SAM" id="SignalP"/>
    </source>
</evidence>
<dbReference type="InterPro" id="IPR013128">
    <property type="entry name" value="Peptidase_C1A"/>
</dbReference>
<dbReference type="PROSITE" id="PS00639">
    <property type="entry name" value="THIOL_PROTEASE_HIS"/>
    <property type="match status" value="1"/>
</dbReference>
<evidence type="ECO:0000313" key="9">
    <source>
        <dbReference type="EMBL" id="CAF3859024.1"/>
    </source>
</evidence>
<sequence>MKQFILFICLLLVIPCPIIAEDSTQTILMNHLAKVSNKRGLISNETFAHSMFQLFRNHHPRQYRASDNETIRYQIFQNILQAAIESAIEPNLTFTVGLNNFSDWTSMELEVLRGNRPPPSTERTDYVTITFSRRKQATVSATETNNQSVASSLSSSPSPPAAFDYTTQVSALNTSVPIIRPVRYQGSCGSCYAFALNTLFEAQYAFRYGQGVDISNQQIVDCSTRDHGCYGGYFTTSFTYVQNYNWYLDSALKYPYKAVTSTCAATQTDGWSVGNSVYRHLTPGNATDMQQALVTYGPLWVSLYAGSNCASTTNCPVNSTLASKILYTFQSYKSGVFAVNGCITSPANNNHAMVIVGYGYDSISNLDYWKVRNSWGVGWGENGYIRIQRGVNMCNIESDAFLIAKPAP</sequence>
<name>A0A815DAD3_9BILA</name>
<dbReference type="EMBL" id="CAJOBE010003057">
    <property type="protein sequence ID" value="CAF3859024.1"/>
    <property type="molecule type" value="Genomic_DNA"/>
</dbReference>
<feature type="chain" id="PRO_5036227181" evidence="3">
    <location>
        <begin position="21"/>
        <end position="408"/>
    </location>
</feature>
<dbReference type="AlphaFoldDB" id="A0A815DAD3"/>
<evidence type="ECO:0000313" key="7">
    <source>
        <dbReference type="EMBL" id="CAF1477272.1"/>
    </source>
</evidence>
<dbReference type="Proteomes" id="UP000663889">
    <property type="component" value="Unassembled WGS sequence"/>
</dbReference>
<dbReference type="OrthoDB" id="10032853at2759"/>
<evidence type="ECO:0000313" key="11">
    <source>
        <dbReference type="EMBL" id="CAF4190401.1"/>
    </source>
</evidence>
<evidence type="ECO:0000259" key="4">
    <source>
        <dbReference type="SMART" id="SM00645"/>
    </source>
</evidence>
<dbReference type="Proteomes" id="UP000663836">
    <property type="component" value="Unassembled WGS sequence"/>
</dbReference>
<reference evidence="6" key="1">
    <citation type="submission" date="2021-02" db="EMBL/GenBank/DDBJ databases">
        <authorList>
            <person name="Nowell W R."/>
        </authorList>
    </citation>
    <scope>NUCLEOTIDE SEQUENCE</scope>
</reference>
<dbReference type="PANTHER" id="PTHR12411">
    <property type="entry name" value="CYSTEINE PROTEASE FAMILY C1-RELATED"/>
    <property type="match status" value="1"/>
</dbReference>
<dbReference type="EMBL" id="CAJOBD010013421">
    <property type="protein sequence ID" value="CAF4190401.1"/>
    <property type="molecule type" value="Genomic_DNA"/>
</dbReference>
<keyword evidence="3" id="KW-0732">Signal</keyword>
<dbReference type="SMART" id="SM00645">
    <property type="entry name" value="Pept_C1"/>
    <property type="match status" value="1"/>
</dbReference>
<evidence type="ECO:0000313" key="12">
    <source>
        <dbReference type="Proteomes" id="UP000663889"/>
    </source>
</evidence>
<dbReference type="InterPro" id="IPR039417">
    <property type="entry name" value="Peptidase_C1A_papain-like"/>
</dbReference>
<dbReference type="Proteomes" id="UP000663823">
    <property type="component" value="Unassembled WGS sequence"/>
</dbReference>
<dbReference type="EMBL" id="CAJNOO010008043">
    <property type="protein sequence ID" value="CAF1477272.1"/>
    <property type="molecule type" value="Genomic_DNA"/>
</dbReference>
<evidence type="ECO:0000259" key="5">
    <source>
        <dbReference type="SMART" id="SM00848"/>
    </source>
</evidence>
<dbReference type="EMBL" id="CAJNOU010002148">
    <property type="protein sequence ID" value="CAF1294587.1"/>
    <property type="molecule type" value="Genomic_DNA"/>
</dbReference>
<dbReference type="GO" id="GO:0008234">
    <property type="term" value="F:cysteine-type peptidase activity"/>
    <property type="evidence" value="ECO:0007669"/>
    <property type="project" value="InterPro"/>
</dbReference>
<evidence type="ECO:0000313" key="8">
    <source>
        <dbReference type="EMBL" id="CAF1509434.1"/>
    </source>
</evidence>
<organism evidence="6 12">
    <name type="scientific">Rotaria sordida</name>
    <dbReference type="NCBI Taxonomy" id="392033"/>
    <lineage>
        <taxon>Eukaryota</taxon>
        <taxon>Metazoa</taxon>
        <taxon>Spiralia</taxon>
        <taxon>Gnathifera</taxon>
        <taxon>Rotifera</taxon>
        <taxon>Eurotatoria</taxon>
        <taxon>Bdelloidea</taxon>
        <taxon>Philodinida</taxon>
        <taxon>Philodinidae</taxon>
        <taxon>Rotaria</taxon>
    </lineage>
</organism>
<evidence type="ECO:0000256" key="1">
    <source>
        <dbReference type="ARBA" id="ARBA00008455"/>
    </source>
</evidence>
<dbReference type="SUPFAM" id="SSF54001">
    <property type="entry name" value="Cysteine proteinases"/>
    <property type="match status" value="1"/>
</dbReference>
<accession>A0A815DAD3</accession>
<dbReference type="Gene3D" id="3.90.70.10">
    <property type="entry name" value="Cysteine proteinases"/>
    <property type="match status" value="1"/>
</dbReference>
<comment type="similarity">
    <text evidence="1">Belongs to the peptidase C1 family.</text>
</comment>
<dbReference type="GO" id="GO:0006508">
    <property type="term" value="P:proteolysis"/>
    <property type="evidence" value="ECO:0007669"/>
    <property type="project" value="InterPro"/>
</dbReference>
<dbReference type="Pfam" id="PF00112">
    <property type="entry name" value="Peptidase_C1"/>
    <property type="match status" value="2"/>
</dbReference>
<dbReference type="Pfam" id="PF08246">
    <property type="entry name" value="Inhibitor_I29"/>
    <property type="match status" value="1"/>
</dbReference>
<dbReference type="Proteomes" id="UP000663864">
    <property type="component" value="Unassembled WGS sequence"/>
</dbReference>
<proteinExistence type="inferred from homology"/>
<dbReference type="EMBL" id="CAJNOT010007648">
    <property type="protein sequence ID" value="CAF1509434.1"/>
    <property type="molecule type" value="Genomic_DNA"/>
</dbReference>
<dbReference type="Proteomes" id="UP000663882">
    <property type="component" value="Unassembled WGS sequence"/>
</dbReference>
<protein>
    <submittedName>
        <fullName evidence="6">Uncharacterized protein</fullName>
    </submittedName>
</protein>
<dbReference type="EMBL" id="CAJOAX010014571">
    <property type="protein sequence ID" value="CAF4145579.1"/>
    <property type="molecule type" value="Genomic_DNA"/>
</dbReference>
<feature type="signal peptide" evidence="3">
    <location>
        <begin position="1"/>
        <end position="20"/>
    </location>
</feature>